<dbReference type="EMBL" id="QVTE01000011">
    <property type="protein sequence ID" value="RFU70779.1"/>
    <property type="molecule type" value="Genomic_DNA"/>
</dbReference>
<keyword evidence="3" id="KW-1185">Reference proteome</keyword>
<evidence type="ECO:0000313" key="3">
    <source>
        <dbReference type="Proteomes" id="UP000264541"/>
    </source>
</evidence>
<accession>A0A372LRD7</accession>
<reference evidence="2 3" key="1">
    <citation type="submission" date="2018-08" db="EMBL/GenBank/DDBJ databases">
        <title>Bacillus chawlae sp. nov., Bacillus glennii sp. nov., and Bacillus saganii sp. nov. Isolated from the Vehicle Assembly Building at Kennedy Space Center where the Viking Spacecraft were Assembled.</title>
        <authorList>
            <person name="Seuylemezian A."/>
            <person name="Vaishampayan P."/>
        </authorList>
    </citation>
    <scope>NUCLEOTIDE SEQUENCE [LARGE SCALE GENOMIC DNA]</scope>
    <source>
        <strain evidence="2 3">V47-23a</strain>
    </source>
</reference>
<proteinExistence type="predicted"/>
<name>A0A372LRD7_9BACI</name>
<comment type="caution">
    <text evidence="2">The sequence shown here is derived from an EMBL/GenBank/DDBJ whole genome shotgun (WGS) entry which is preliminary data.</text>
</comment>
<dbReference type="Proteomes" id="UP000264541">
    <property type="component" value="Unassembled WGS sequence"/>
</dbReference>
<dbReference type="Pfam" id="PF14417">
    <property type="entry name" value="MEDS"/>
    <property type="match status" value="1"/>
</dbReference>
<evidence type="ECO:0000259" key="1">
    <source>
        <dbReference type="Pfam" id="PF14417"/>
    </source>
</evidence>
<dbReference type="OrthoDB" id="2855396at2"/>
<feature type="domain" description="MEDS" evidence="1">
    <location>
        <begin position="12"/>
        <end position="164"/>
    </location>
</feature>
<organism evidence="2 3">
    <name type="scientific">Peribacillus saganii</name>
    <dbReference type="NCBI Taxonomy" id="2303992"/>
    <lineage>
        <taxon>Bacteria</taxon>
        <taxon>Bacillati</taxon>
        <taxon>Bacillota</taxon>
        <taxon>Bacilli</taxon>
        <taxon>Bacillales</taxon>
        <taxon>Bacillaceae</taxon>
        <taxon>Peribacillus</taxon>
    </lineage>
</organism>
<evidence type="ECO:0000313" key="2">
    <source>
        <dbReference type="EMBL" id="RFU70779.1"/>
    </source>
</evidence>
<dbReference type="InterPro" id="IPR025847">
    <property type="entry name" value="MEDS_domain"/>
</dbReference>
<sequence>MEYNLKLSNGEHIFYPFEQIDHYIKNAVSFIVSGIKQGDHIILIENESISVRIFNKIRLVLTAEELSNAHYIDNFVFYCQHGDFHTPTIVAHFEELLKPFLNENLTIRTWAHVEWGHQLEIEQKINQFEKIANKSVNEMGLLSVCAYDTATITEFIMQNLMKSHEFIMTDTELRPSAYYIRTIIV</sequence>
<dbReference type="RefSeq" id="WP_117325517.1">
    <property type="nucleotide sequence ID" value="NZ_QVTE01000011.1"/>
</dbReference>
<protein>
    <submittedName>
        <fullName evidence="2">3-ketoacyl-ACP reductase</fullName>
    </submittedName>
</protein>
<gene>
    <name evidence="2" type="ORF">D0469_04830</name>
</gene>
<dbReference type="AlphaFoldDB" id="A0A372LRD7"/>